<evidence type="ECO:0000256" key="2">
    <source>
        <dbReference type="SAM" id="Phobius"/>
    </source>
</evidence>
<keyword evidence="2" id="KW-0812">Transmembrane</keyword>
<gene>
    <name evidence="3" type="ORF">UFOVP648_14</name>
</gene>
<proteinExistence type="predicted"/>
<feature type="transmembrane region" description="Helical" evidence="2">
    <location>
        <begin position="175"/>
        <end position="197"/>
    </location>
</feature>
<reference evidence="3" key="1">
    <citation type="submission" date="2020-04" db="EMBL/GenBank/DDBJ databases">
        <authorList>
            <person name="Chiriac C."/>
            <person name="Salcher M."/>
            <person name="Ghai R."/>
            <person name="Kavagutti S V."/>
        </authorList>
    </citation>
    <scope>NUCLEOTIDE SEQUENCE</scope>
</reference>
<dbReference type="EMBL" id="LR796618">
    <property type="protein sequence ID" value="CAB4154546.1"/>
    <property type="molecule type" value="Genomic_DNA"/>
</dbReference>
<organism evidence="3">
    <name type="scientific">uncultured Caudovirales phage</name>
    <dbReference type="NCBI Taxonomy" id="2100421"/>
    <lineage>
        <taxon>Viruses</taxon>
        <taxon>Duplodnaviria</taxon>
        <taxon>Heunggongvirae</taxon>
        <taxon>Uroviricota</taxon>
        <taxon>Caudoviricetes</taxon>
        <taxon>Peduoviridae</taxon>
        <taxon>Maltschvirus</taxon>
        <taxon>Maltschvirus maltsch</taxon>
    </lineage>
</organism>
<evidence type="ECO:0000256" key="1">
    <source>
        <dbReference type="SAM" id="Coils"/>
    </source>
</evidence>
<accession>A0A6J5N944</accession>
<protein>
    <submittedName>
        <fullName evidence="3">Uncharacterized protein</fullName>
    </submittedName>
</protein>
<sequence length="1138" mass="124482">MANNTTQYTIKINGTDQIVDLNTLLNTTANSLDETKSKQQALEEAFSSADYGTAEFETLQAELQKVNTQIKVIDESVADLTIAEKFEGVGRIVGAVGGAFAFATVSVQAFGDENGKTAEQLQKLETQISAVIQGQQALTGIIDAFGSKNKIVAATVNGLSRAFTAMGISAKGSGLAVRGALIATGVGALIVGVGLLIENFDKLKSIGAGLFKSFQPFFNAIRNFASFATGGLISNTTTKGIEDTIFNINATIDKTIEQSNKKLETLRSKQTLGFETTLQNITAQETVQADAIKKIITDSSDGISELFSTIKKNQQDIGNDVVFPNLIPQLDAVINTFEAAFKDINKMQTDEALRSAKSELDIFKKLIGDRTVLEDLTNRDRKLILEELTKLEEVATTKQNERLDILNKKAEVNNKIGLRNLEIKDLQTKAAEADLQNVKSIIDLISSIEQLQDPTDVANNNVFLSYDVAIKDLLETVNNEEFKKIFSGDFLKKLQESRGESLFSGDLPQSLQLLKTYAIEVNKITNQEIENLANRTDLSVELKTTLADNLSTLGNTREEQKAIKDEVFATFKLTDNEFSIALDEIYDKYFKITGAVKLQGIEIQQAIVKQKAFLEQLNFEKQIESINRFKNGIKLSTDEIDNLAKILPDIDFTQALSLQTIEKQNEILNQIADKQIEIAKQKEIQDKKAATTAKEINAIENSTNAVIAGIVQNTQDNVNANNELLKTYNEQLDVLIQQEEVRKLQLIADNPNKSAKERKQAIKEIQESESKAIKDRFEKETKGLSETDERYKISIINRGKAEEELAIKTANSIKEINLETIQQVGDITSAVGSGIANIYAAQSAANDEAQAALEEQATIISDELSLIQESISILDATLNEKKAIIDELQASAEAAIGGEREAILEQLNKEYAAAQQLAQQKEKDIQLERQKQAQLKKNASEQEALQRKASAQQKEAAEVAKIFALAQAGVAVATAFLPDPASAAVPFGIGLAIRAAAAIAFVTQLYSLLAFADGGFIGDKVKSRAEGGFTGSSTLRPDSTGERPMHHTVQLHEKEWVAPRWMTESPKFGSVISELEQTRVRGFADGGSITPISTTQTNNNQELTNLLAANLNKPIYVAVTDINLGQSKVEVLEARAQL</sequence>
<feature type="coiled-coil region" evidence="1">
    <location>
        <begin position="904"/>
        <end position="938"/>
    </location>
</feature>
<evidence type="ECO:0000313" key="3">
    <source>
        <dbReference type="EMBL" id="CAB4154546.1"/>
    </source>
</evidence>
<name>A0A6J5N944_9CAUD</name>
<keyword evidence="2" id="KW-1133">Transmembrane helix</keyword>
<keyword evidence="2" id="KW-0472">Membrane</keyword>
<keyword evidence="1" id="KW-0175">Coiled coil</keyword>